<dbReference type="Gene3D" id="3.90.1720.10">
    <property type="entry name" value="endopeptidase domain like (from Nostoc punctiforme)"/>
    <property type="match status" value="1"/>
</dbReference>
<keyword evidence="2" id="KW-0808">Transferase</keyword>
<dbReference type="PANTHER" id="PTHR13943:SF37">
    <property type="entry name" value="PHOSPHOLIPASE A AND ACYLTRANSFERASE 1"/>
    <property type="match status" value="1"/>
</dbReference>
<comment type="caution">
    <text evidence="6">The sequence shown here is derived from an EMBL/GenBank/DDBJ whole genome shotgun (WGS) entry which is preliminary data.</text>
</comment>
<evidence type="ECO:0000256" key="1">
    <source>
        <dbReference type="ARBA" id="ARBA00007824"/>
    </source>
</evidence>
<evidence type="ECO:0000259" key="5">
    <source>
        <dbReference type="PROSITE" id="PS51934"/>
    </source>
</evidence>
<dbReference type="PROSITE" id="PS51934">
    <property type="entry name" value="LRAT"/>
    <property type="match status" value="1"/>
</dbReference>
<keyword evidence="3" id="KW-0378">Hydrolase</keyword>
<reference evidence="6 7" key="1">
    <citation type="submission" date="2019-09" db="EMBL/GenBank/DDBJ databases">
        <title>Bird 10,000 Genomes (B10K) Project - Family phase.</title>
        <authorList>
            <person name="Zhang G."/>
        </authorList>
    </citation>
    <scope>NUCLEOTIDE SEQUENCE [LARGE SCALE GENOMIC DNA]</scope>
    <source>
        <strain evidence="6">B10K-DU-001-34</strain>
        <tissue evidence="6">Muscle</tissue>
    </source>
</reference>
<dbReference type="GO" id="GO:0004623">
    <property type="term" value="F:phospholipase A2 activity"/>
    <property type="evidence" value="ECO:0007669"/>
    <property type="project" value="TreeGrafter"/>
</dbReference>
<feature type="non-terminal residue" evidence="6">
    <location>
        <position position="130"/>
    </location>
</feature>
<dbReference type="EMBL" id="VWZP01005658">
    <property type="protein sequence ID" value="NXH44107.1"/>
    <property type="molecule type" value="Genomic_DNA"/>
</dbReference>
<feature type="domain" description="LRAT" evidence="5">
    <location>
        <begin position="13"/>
        <end position="129"/>
    </location>
</feature>
<evidence type="ECO:0000256" key="3">
    <source>
        <dbReference type="ARBA" id="ARBA00022801"/>
    </source>
</evidence>
<keyword evidence="4" id="KW-0443">Lipid metabolism</keyword>
<dbReference type="GO" id="GO:0070292">
    <property type="term" value="P:N-acylphosphatidylethanolamine metabolic process"/>
    <property type="evidence" value="ECO:0007669"/>
    <property type="project" value="TreeGrafter"/>
</dbReference>
<keyword evidence="7" id="KW-1185">Reference proteome</keyword>
<evidence type="ECO:0000256" key="4">
    <source>
        <dbReference type="ARBA" id="ARBA00023098"/>
    </source>
</evidence>
<dbReference type="GO" id="GO:0008970">
    <property type="term" value="F:phospholipase A1 activity"/>
    <property type="evidence" value="ECO:0007669"/>
    <property type="project" value="TreeGrafter"/>
</dbReference>
<accession>A0A7K9K0M8</accession>
<dbReference type="GO" id="GO:0016410">
    <property type="term" value="F:N-acyltransferase activity"/>
    <property type="evidence" value="ECO:0007669"/>
    <property type="project" value="TreeGrafter"/>
</dbReference>
<evidence type="ECO:0000256" key="2">
    <source>
        <dbReference type="ARBA" id="ARBA00022679"/>
    </source>
</evidence>
<dbReference type="Pfam" id="PF04970">
    <property type="entry name" value="LRAT"/>
    <property type="match status" value="1"/>
</dbReference>
<dbReference type="InterPro" id="IPR007053">
    <property type="entry name" value="LRAT_dom"/>
</dbReference>
<sequence length="130" mass="15127">TRSDKYYPNPGDLIEIKHPVYEHWALYMGNGYVIHVTALDVNAPPLSASSSTILTRKAKVRKELLEEVVGSDAWDVNNKYDYYRTPFPMEEIIRRAEQWIDRVVPYGLFFKNCEHFVTKLRYGGGVSWQV</sequence>
<evidence type="ECO:0000313" key="7">
    <source>
        <dbReference type="Proteomes" id="UP000523279"/>
    </source>
</evidence>
<dbReference type="InterPro" id="IPR051496">
    <property type="entry name" value="H-rev107_PLA/AT"/>
</dbReference>
<protein>
    <submittedName>
        <fullName evidence="6">HRSL1 enzyme</fullName>
    </submittedName>
</protein>
<organism evidence="6 7">
    <name type="scientific">Dicaeum eximium</name>
    <dbReference type="NCBI Taxonomy" id="667154"/>
    <lineage>
        <taxon>Eukaryota</taxon>
        <taxon>Metazoa</taxon>
        <taxon>Chordata</taxon>
        <taxon>Craniata</taxon>
        <taxon>Vertebrata</taxon>
        <taxon>Euteleostomi</taxon>
        <taxon>Archelosauria</taxon>
        <taxon>Archosauria</taxon>
        <taxon>Dinosauria</taxon>
        <taxon>Saurischia</taxon>
        <taxon>Theropoda</taxon>
        <taxon>Coelurosauria</taxon>
        <taxon>Aves</taxon>
        <taxon>Neognathae</taxon>
        <taxon>Neoaves</taxon>
        <taxon>Telluraves</taxon>
        <taxon>Australaves</taxon>
        <taxon>Passeriformes</taxon>
        <taxon>Passeroidea</taxon>
        <taxon>Dicaeidae</taxon>
        <taxon>Dicaeum</taxon>
    </lineage>
</organism>
<dbReference type="GO" id="GO:0005737">
    <property type="term" value="C:cytoplasm"/>
    <property type="evidence" value="ECO:0007669"/>
    <property type="project" value="TreeGrafter"/>
</dbReference>
<dbReference type="AlphaFoldDB" id="A0A7K9K0M8"/>
<dbReference type="Proteomes" id="UP000523279">
    <property type="component" value="Unassembled WGS sequence"/>
</dbReference>
<feature type="non-terminal residue" evidence="6">
    <location>
        <position position="1"/>
    </location>
</feature>
<proteinExistence type="inferred from homology"/>
<gene>
    <name evidence="6" type="primary">Hrasls_0</name>
    <name evidence="6" type="ORF">DICEXI_R11837</name>
</gene>
<name>A0A7K9K0M8_9PASE</name>
<dbReference type="PANTHER" id="PTHR13943">
    <property type="entry name" value="HRAS-LIKE SUPPRESSOR - RELATED"/>
    <property type="match status" value="1"/>
</dbReference>
<evidence type="ECO:0000313" key="6">
    <source>
        <dbReference type="EMBL" id="NXH44107.1"/>
    </source>
</evidence>
<comment type="similarity">
    <text evidence="1">Belongs to the H-rev107 family.</text>
</comment>